<dbReference type="InterPro" id="IPR050301">
    <property type="entry name" value="NTE"/>
</dbReference>
<evidence type="ECO:0000256" key="3">
    <source>
        <dbReference type="ARBA" id="ARBA00023098"/>
    </source>
</evidence>
<evidence type="ECO:0000313" key="6">
    <source>
        <dbReference type="EMBL" id="HIR60956.1"/>
    </source>
</evidence>
<feature type="non-terminal residue" evidence="6">
    <location>
        <position position="108"/>
    </location>
</feature>
<dbReference type="PROSITE" id="PS51635">
    <property type="entry name" value="PNPLA"/>
    <property type="match status" value="1"/>
</dbReference>
<accession>A0A9D1DXS5</accession>
<keyword evidence="1" id="KW-0378">Hydrolase</keyword>
<feature type="short sequence motif" description="GXGXXG" evidence="4">
    <location>
        <begin position="8"/>
        <end position="13"/>
    </location>
</feature>
<feature type="short sequence motif" description="GXSXG" evidence="4">
    <location>
        <begin position="35"/>
        <end position="39"/>
    </location>
</feature>
<reference evidence="6" key="2">
    <citation type="journal article" date="2021" name="PeerJ">
        <title>Extensive microbial diversity within the chicken gut microbiome revealed by metagenomics and culture.</title>
        <authorList>
            <person name="Gilroy R."/>
            <person name="Ravi A."/>
            <person name="Getino M."/>
            <person name="Pursley I."/>
            <person name="Horton D.L."/>
            <person name="Alikhan N.F."/>
            <person name="Baker D."/>
            <person name="Gharbi K."/>
            <person name="Hall N."/>
            <person name="Watson M."/>
            <person name="Adriaenssens E.M."/>
            <person name="Foster-Nyarko E."/>
            <person name="Jarju S."/>
            <person name="Secka A."/>
            <person name="Antonio M."/>
            <person name="Oren A."/>
            <person name="Chaudhuri R.R."/>
            <person name="La Ragione R."/>
            <person name="Hildebrand F."/>
            <person name="Pallen M.J."/>
        </authorList>
    </citation>
    <scope>NUCLEOTIDE SEQUENCE</scope>
    <source>
        <strain evidence="6">CHK189-12415</strain>
    </source>
</reference>
<keyword evidence="2" id="KW-0442">Lipid degradation</keyword>
<dbReference type="AlphaFoldDB" id="A0A9D1DXS5"/>
<protein>
    <submittedName>
        <fullName evidence="6">Patatin-like phospholipase family protein</fullName>
    </submittedName>
</protein>
<sequence>MNALVLEGGGMRGLFTAGALDALMDHRIYIDRCYGVSAGACNMISYYSGQRGRSRRVNVDYAGDKRYMSWDNFFKTGSLFSEEMMYHTIPETLLPFDYDAYQKANPEA</sequence>
<dbReference type="EMBL" id="DVHA01000168">
    <property type="protein sequence ID" value="HIR60956.1"/>
    <property type="molecule type" value="Genomic_DNA"/>
</dbReference>
<dbReference type="Gene3D" id="3.40.1090.10">
    <property type="entry name" value="Cytosolic phospholipase A2 catalytic domain"/>
    <property type="match status" value="1"/>
</dbReference>
<dbReference type="GO" id="GO:0016787">
    <property type="term" value="F:hydrolase activity"/>
    <property type="evidence" value="ECO:0007669"/>
    <property type="project" value="UniProtKB-KW"/>
</dbReference>
<keyword evidence="3" id="KW-0443">Lipid metabolism</keyword>
<dbReference type="Proteomes" id="UP000824241">
    <property type="component" value="Unassembled WGS sequence"/>
</dbReference>
<evidence type="ECO:0000313" key="7">
    <source>
        <dbReference type="Proteomes" id="UP000824241"/>
    </source>
</evidence>
<proteinExistence type="predicted"/>
<evidence type="ECO:0000259" key="5">
    <source>
        <dbReference type="PROSITE" id="PS51635"/>
    </source>
</evidence>
<dbReference type="InterPro" id="IPR002641">
    <property type="entry name" value="PNPLA_dom"/>
</dbReference>
<feature type="domain" description="PNPLA" evidence="5">
    <location>
        <begin position="4"/>
        <end position="108"/>
    </location>
</feature>
<reference evidence="6" key="1">
    <citation type="submission" date="2020-10" db="EMBL/GenBank/DDBJ databases">
        <authorList>
            <person name="Gilroy R."/>
        </authorList>
    </citation>
    <scope>NUCLEOTIDE SEQUENCE</scope>
    <source>
        <strain evidence="6">CHK189-12415</strain>
    </source>
</reference>
<dbReference type="SUPFAM" id="SSF52151">
    <property type="entry name" value="FabD/lysophospholipase-like"/>
    <property type="match status" value="1"/>
</dbReference>
<comment type="caution">
    <text evidence="4">Lacks conserved residue(s) required for the propagation of feature annotation.</text>
</comment>
<dbReference type="PANTHER" id="PTHR14226:SF25">
    <property type="entry name" value="PHOSPHOESTERASE"/>
    <property type="match status" value="1"/>
</dbReference>
<comment type="caution">
    <text evidence="6">The sequence shown here is derived from an EMBL/GenBank/DDBJ whole genome shotgun (WGS) entry which is preliminary data.</text>
</comment>
<dbReference type="InterPro" id="IPR016035">
    <property type="entry name" value="Acyl_Trfase/lysoPLipase"/>
</dbReference>
<organism evidence="6 7">
    <name type="scientific">Candidatus Faecivivens stercoravium</name>
    <dbReference type="NCBI Taxonomy" id="2840803"/>
    <lineage>
        <taxon>Bacteria</taxon>
        <taxon>Bacillati</taxon>
        <taxon>Bacillota</taxon>
        <taxon>Clostridia</taxon>
        <taxon>Eubacteriales</taxon>
        <taxon>Oscillospiraceae</taxon>
        <taxon>Oscillospiraceae incertae sedis</taxon>
        <taxon>Candidatus Faecivivens</taxon>
    </lineage>
</organism>
<name>A0A9D1DXS5_9FIRM</name>
<dbReference type="GO" id="GO:0016042">
    <property type="term" value="P:lipid catabolic process"/>
    <property type="evidence" value="ECO:0007669"/>
    <property type="project" value="UniProtKB-KW"/>
</dbReference>
<evidence type="ECO:0000256" key="1">
    <source>
        <dbReference type="ARBA" id="ARBA00022801"/>
    </source>
</evidence>
<gene>
    <name evidence="6" type="ORF">IAB37_05205</name>
</gene>
<evidence type="ECO:0000256" key="4">
    <source>
        <dbReference type="PROSITE-ProRule" id="PRU01161"/>
    </source>
</evidence>
<evidence type="ECO:0000256" key="2">
    <source>
        <dbReference type="ARBA" id="ARBA00022963"/>
    </source>
</evidence>
<dbReference type="Pfam" id="PF01734">
    <property type="entry name" value="Patatin"/>
    <property type="match status" value="1"/>
</dbReference>
<dbReference type="PANTHER" id="PTHR14226">
    <property type="entry name" value="NEUROPATHY TARGET ESTERASE/SWISS CHEESE D.MELANOGASTER"/>
    <property type="match status" value="1"/>
</dbReference>